<organism evidence="1 2">
    <name type="scientific">Sulfurimonas sediminis</name>
    <dbReference type="NCBI Taxonomy" id="2590020"/>
    <lineage>
        <taxon>Bacteria</taxon>
        <taxon>Pseudomonadati</taxon>
        <taxon>Campylobacterota</taxon>
        <taxon>Epsilonproteobacteria</taxon>
        <taxon>Campylobacterales</taxon>
        <taxon>Sulfurimonadaceae</taxon>
        <taxon>Sulfurimonas</taxon>
    </lineage>
</organism>
<proteinExistence type="predicted"/>
<evidence type="ECO:0000313" key="2">
    <source>
        <dbReference type="Proteomes" id="UP000593719"/>
    </source>
</evidence>
<dbReference type="KEGG" id="ssei:FJR45_02405"/>
<dbReference type="Gene3D" id="2.40.33.20">
    <property type="entry name" value="PK beta-barrel domain-like"/>
    <property type="match status" value="1"/>
</dbReference>
<evidence type="ECO:0008006" key="3">
    <source>
        <dbReference type="Google" id="ProtNLM"/>
    </source>
</evidence>
<gene>
    <name evidence="1" type="ORF">FJR45_02405</name>
</gene>
<protein>
    <recommendedName>
        <fullName evidence="3">MOSC domain-containing protein</fullName>
    </recommendedName>
</protein>
<evidence type="ECO:0000313" key="1">
    <source>
        <dbReference type="EMBL" id="QOP42862.1"/>
    </source>
</evidence>
<sequence>MTEGKVLSLFVTMPDMMRAGHRMKCEDFDCDENGIVGSRDYDNGEIKPMVLVSKKSYDIIEDAELVFERGLLMEDIYVDVDLYHLNKGSIIEIGEMLFEVNGPCEDYRYLYAFAPELPALIKGKRGLFVTPLEYGGIAVGNEVKVVKEV</sequence>
<dbReference type="InterPro" id="IPR011037">
    <property type="entry name" value="Pyrv_Knase-like_insert_dom_sf"/>
</dbReference>
<dbReference type="Proteomes" id="UP000593719">
    <property type="component" value="Chromosome"/>
</dbReference>
<keyword evidence="2" id="KW-1185">Reference proteome</keyword>
<dbReference type="AlphaFoldDB" id="A0A7M1B2H7"/>
<dbReference type="SUPFAM" id="SSF50800">
    <property type="entry name" value="PK beta-barrel domain-like"/>
    <property type="match status" value="1"/>
</dbReference>
<dbReference type="RefSeq" id="WP_193151186.1">
    <property type="nucleotide sequence ID" value="NZ_CP041235.1"/>
</dbReference>
<dbReference type="EMBL" id="CP041235">
    <property type="protein sequence ID" value="QOP42862.1"/>
    <property type="molecule type" value="Genomic_DNA"/>
</dbReference>
<name>A0A7M1B2H7_9BACT</name>
<reference evidence="1 2" key="1">
    <citation type="submission" date="2019-06" db="EMBL/GenBank/DDBJ databases">
        <title>Sulfurimonas gotlandica sp. nov., a chemoautotrophic and psychrotolerant epsilonproteobacterium isolated from a pelagic redoxcline, and an emended description of the genus Sulfurimonas.</title>
        <authorList>
            <person name="Wang S."/>
            <person name="Jiang L."/>
            <person name="Shao Z."/>
        </authorList>
    </citation>
    <scope>NUCLEOTIDE SEQUENCE [LARGE SCALE GENOMIC DNA]</scope>
    <source>
        <strain evidence="1 2">S2-6</strain>
    </source>
</reference>
<accession>A0A7M1B2H7</accession>